<gene>
    <name evidence="1" type="ORF">MHBO_001033</name>
</gene>
<protein>
    <submittedName>
        <fullName evidence="1">Uncharacterized protein</fullName>
    </submittedName>
</protein>
<sequence length="183" mass="20624">MVCTRKKGDTEDSWRWADGVVTILECKLGLVVLIEGCNKFGLNNPVTQNSFGAESDCDQVGFTASGDSNLVSSCNLVCNNDNGYYSLASTSAFFECKEEKNFELNTYFECDQGCRIEGKNVESRFGNYVVKCNSPLAENWYNICNVRCHEESSVLEMGRFGFSDYVMCRMGRWNFDNIRLKCG</sequence>
<organism evidence="1 2">
    <name type="scientific">Bonamia ostreae</name>
    <dbReference type="NCBI Taxonomy" id="126728"/>
    <lineage>
        <taxon>Eukaryota</taxon>
        <taxon>Sar</taxon>
        <taxon>Rhizaria</taxon>
        <taxon>Endomyxa</taxon>
        <taxon>Ascetosporea</taxon>
        <taxon>Haplosporida</taxon>
        <taxon>Bonamia</taxon>
    </lineage>
</organism>
<proteinExistence type="predicted"/>
<comment type="caution">
    <text evidence="1">The sequence shown here is derived from an EMBL/GenBank/DDBJ whole genome shotgun (WGS) entry which is preliminary data.</text>
</comment>
<evidence type="ECO:0000313" key="1">
    <source>
        <dbReference type="EMBL" id="MES1919168.1"/>
    </source>
</evidence>
<dbReference type="Proteomes" id="UP001439008">
    <property type="component" value="Unassembled WGS sequence"/>
</dbReference>
<name>A0ABV2AHM5_9EUKA</name>
<reference evidence="1 2" key="1">
    <citation type="journal article" date="2024" name="BMC Biol.">
        <title>Comparative genomics of Ascetosporea gives new insight into the evolutionary basis for animal parasitism in Rhizaria.</title>
        <authorList>
            <person name="Hiltunen Thoren M."/>
            <person name="Onut-Brannstrom I."/>
            <person name="Alfjorden A."/>
            <person name="Peckova H."/>
            <person name="Swords F."/>
            <person name="Hooper C."/>
            <person name="Holzer A.S."/>
            <person name="Bass D."/>
            <person name="Burki F."/>
        </authorList>
    </citation>
    <scope>NUCLEOTIDE SEQUENCE [LARGE SCALE GENOMIC DNA]</scope>
    <source>
        <strain evidence="1">20-A016</strain>
    </source>
</reference>
<dbReference type="EMBL" id="JBDODL010000215">
    <property type="protein sequence ID" value="MES1919168.1"/>
    <property type="molecule type" value="Genomic_DNA"/>
</dbReference>
<accession>A0ABV2AHM5</accession>
<keyword evidence="2" id="KW-1185">Reference proteome</keyword>
<evidence type="ECO:0000313" key="2">
    <source>
        <dbReference type="Proteomes" id="UP001439008"/>
    </source>
</evidence>